<gene>
    <name evidence="2" type="ORF">D5018_18145</name>
</gene>
<evidence type="ECO:0000313" key="3">
    <source>
        <dbReference type="Proteomes" id="UP000281474"/>
    </source>
</evidence>
<feature type="coiled-coil region" evidence="1">
    <location>
        <begin position="637"/>
        <end position="664"/>
    </location>
</feature>
<feature type="coiled-coil region" evidence="1">
    <location>
        <begin position="467"/>
        <end position="526"/>
    </location>
</feature>
<evidence type="ECO:0000256" key="1">
    <source>
        <dbReference type="SAM" id="Coils"/>
    </source>
</evidence>
<dbReference type="AlphaFoldDB" id="A0A3L8PW45"/>
<keyword evidence="3" id="KW-1185">Reference proteome</keyword>
<keyword evidence="1" id="KW-0175">Coiled coil</keyword>
<protein>
    <submittedName>
        <fullName evidence="2">Uncharacterized protein</fullName>
    </submittedName>
</protein>
<dbReference type="OrthoDB" id="9819114at2"/>
<name>A0A3L8PW45_9GAMM</name>
<dbReference type="EMBL" id="QZEI01000083">
    <property type="protein sequence ID" value="RLV58282.1"/>
    <property type="molecule type" value="Genomic_DNA"/>
</dbReference>
<dbReference type="Proteomes" id="UP000281474">
    <property type="component" value="Unassembled WGS sequence"/>
</dbReference>
<evidence type="ECO:0000313" key="2">
    <source>
        <dbReference type="EMBL" id="RLV58282.1"/>
    </source>
</evidence>
<dbReference type="RefSeq" id="WP_121840406.1">
    <property type="nucleotide sequence ID" value="NZ_ML014832.1"/>
</dbReference>
<comment type="caution">
    <text evidence="2">The sequence shown here is derived from an EMBL/GenBank/DDBJ whole genome shotgun (WGS) entry which is preliminary data.</text>
</comment>
<proteinExistence type="predicted"/>
<organism evidence="2 3">
    <name type="scientific">Parashewanella curva</name>
    <dbReference type="NCBI Taxonomy" id="2338552"/>
    <lineage>
        <taxon>Bacteria</taxon>
        <taxon>Pseudomonadati</taxon>
        <taxon>Pseudomonadota</taxon>
        <taxon>Gammaproteobacteria</taxon>
        <taxon>Alteromonadales</taxon>
        <taxon>Shewanellaceae</taxon>
        <taxon>Parashewanella</taxon>
    </lineage>
</organism>
<feature type="coiled-coil region" evidence="1">
    <location>
        <begin position="775"/>
        <end position="821"/>
    </location>
</feature>
<reference evidence="2 3" key="1">
    <citation type="submission" date="2018-09" db="EMBL/GenBank/DDBJ databases">
        <title>Phylogeny of the Shewanellaceae, and recommendation for two new genera, Pseudoshewanella and Parashewanella.</title>
        <authorList>
            <person name="Wang G."/>
        </authorList>
    </citation>
    <scope>NUCLEOTIDE SEQUENCE [LARGE SCALE GENOMIC DNA]</scope>
    <source>
        <strain evidence="2 3">C51</strain>
    </source>
</reference>
<sequence length="1095" mass="123766">MASDTQLASTRSPIHHYQQELDLEAQSLTSGNIEGMTKDFQQALINQKAVREKLTEKWRSPDAALSTPQMLEHLNTIANNGLLPSERLNAFIELRENLAIEHREKLKVYFSQGHETWSLCLYVQEAESNSTLCDFKHEAECKAVYDDHKTVQYFLDRDQLYSLMHDQQTSSSLTREQVNYHFYTLINPSALASNRLQAFISLFDALPHQAKSHFQLFPHGTAHDGLAQYGLADSKWLNIKLGRVDLGYMPVPPDDVSAEQIADGVMLAANSQVKNQGLDDFIKQVQEVKSTRDVTHATAVMGQLVEMSQPTANGATPFFVSFRNREDSSVTVTLKVGNTTRYFNLKSSENDAYAHQQCQQLATKVNRVQHQHYMTFVTQQFSQLQKTINGMQDQEYIGHSMAAIGYFEESFKTYLDSACGAGLKQKLANLKSDTELAVQYSTARVSAQNAFQKLSVELEQMSSQQTLDEAEALFEQFSEDHKVALENGSEVYEKYADLKAQVTSRNLQTQQLLAQAESELTVLEEQLLVTKLHELANVSKAKFSEFKQSYQEMLDKFTVLKTKLETLEQKIEASCSEFETNRLIALGGLRTLTMDLQRLNQQQYIDSASTLLDTFANEHGSVLVDGSELQAQFEKLKAETTTKIEHAQQALKAAKETYTLLDTQIAQTPQHKLASEGDALLKAFSESHQPVLDSNEELKEQFAVLSKGVTDSSDEYDTDYTAAQADMRILGATLRELKGEQLVAQHEGLLNDFSDRYKHCLQATGQLNTNYRTAKNMAEDRCKRFQELKQAAQEELSIISEKMATKKLEELENKVTQQLAEFKLQYEVALEESQQLPVQLAVVENQLVAQKIQCLQDIDTAQDQAMERAFVLMTQYLLEEANIEGLERVCEMQFQTFEQEHPEAIERDVTMVGKLETLKDQVQARLHEHNKAQVALAAGKQQEDEDRVKALSGIKNEVASFHVENMNQEHSNLLVEGLFAEELALDLRAKCFVHLMATSIALLKPKFAFTFIDPKDHPNEGKVVMSFDGIEIINQPLSMTDDDSKDMRSHIKAQSDGFKKSASKDTEKRVEWAGEFCVDEYFTQQLAKATDKVES</sequence>
<accession>A0A3L8PW45</accession>